<dbReference type="Proteomes" id="UP001064879">
    <property type="component" value="Chromosome"/>
</dbReference>
<organism evidence="4 5">
    <name type="scientific">Brevibacterium spongiae</name>
    <dbReference type="NCBI Taxonomy" id="2909672"/>
    <lineage>
        <taxon>Bacteria</taxon>
        <taxon>Bacillati</taxon>
        <taxon>Actinomycetota</taxon>
        <taxon>Actinomycetes</taxon>
        <taxon>Micrococcales</taxon>
        <taxon>Brevibacteriaceae</taxon>
        <taxon>Brevibacterium</taxon>
    </lineage>
</organism>
<accession>A0ABY5SSC0</accession>
<dbReference type="SUPFAM" id="SSF53335">
    <property type="entry name" value="S-adenosyl-L-methionine-dependent methyltransferases"/>
    <property type="match status" value="1"/>
</dbReference>
<dbReference type="PANTHER" id="PTHR44942">
    <property type="entry name" value="METHYLTRANSF_11 DOMAIN-CONTAINING PROTEIN"/>
    <property type="match status" value="1"/>
</dbReference>
<dbReference type="InterPro" id="IPR051052">
    <property type="entry name" value="Diverse_substrate_MTase"/>
</dbReference>
<feature type="region of interest" description="Disordered" evidence="3">
    <location>
        <begin position="41"/>
        <end position="63"/>
    </location>
</feature>
<name>A0ABY5SSC0_9MICO</name>
<sequence>MEYFGNRERAESFGEAAQDYDAYRPKYPAALITAIMEAAAQGAGSRTDGSPTPSDHPRSGTPRILDVGSGTGILAAQLRAAGAEILAVEPDPEMAAVARAKGLDVEVSGFEEWTSHSRTFDLISFGQSFHWVDPMTALPRIRALLKPGGRLALAWNDIEPKGELRTRLDAIAARFHAEGTSTSLGTAGGDDNFEPVEHPALQQLRTCGFTADETTFAEDLHYSKHDWLSMVFTYSAQLTMDPVKRAVMREEVSAEIPDDGLEARNEALLILTRG</sequence>
<dbReference type="PANTHER" id="PTHR44942:SF4">
    <property type="entry name" value="METHYLTRANSFERASE TYPE 11 DOMAIN-CONTAINING PROTEIN"/>
    <property type="match status" value="1"/>
</dbReference>
<reference evidence="4" key="1">
    <citation type="submission" date="2022-03" db="EMBL/GenBank/DDBJ databases">
        <title>Brevibacterium spongiae sp. nov., isolated from marine sponge.</title>
        <authorList>
            <person name="Li Z."/>
            <person name="Zhang M."/>
        </authorList>
    </citation>
    <scope>NUCLEOTIDE SEQUENCE</scope>
    <source>
        <strain evidence="4">WHS-Z9</strain>
    </source>
</reference>
<dbReference type="InterPro" id="IPR029063">
    <property type="entry name" value="SAM-dependent_MTases_sf"/>
</dbReference>
<evidence type="ECO:0000256" key="1">
    <source>
        <dbReference type="ARBA" id="ARBA00022603"/>
    </source>
</evidence>
<dbReference type="CDD" id="cd02440">
    <property type="entry name" value="AdoMet_MTases"/>
    <property type="match status" value="1"/>
</dbReference>
<evidence type="ECO:0000256" key="3">
    <source>
        <dbReference type="SAM" id="MobiDB-lite"/>
    </source>
</evidence>
<keyword evidence="5" id="KW-1185">Reference proteome</keyword>
<evidence type="ECO:0000256" key="2">
    <source>
        <dbReference type="ARBA" id="ARBA00022679"/>
    </source>
</evidence>
<dbReference type="GO" id="GO:0032259">
    <property type="term" value="P:methylation"/>
    <property type="evidence" value="ECO:0007669"/>
    <property type="project" value="UniProtKB-KW"/>
</dbReference>
<dbReference type="RefSeq" id="WP_265418674.1">
    <property type="nucleotide sequence ID" value="NZ_CP093443.1"/>
</dbReference>
<dbReference type="Pfam" id="PF13489">
    <property type="entry name" value="Methyltransf_23"/>
    <property type="match status" value="1"/>
</dbReference>
<dbReference type="Gene3D" id="3.40.50.150">
    <property type="entry name" value="Vaccinia Virus protein VP39"/>
    <property type="match status" value="1"/>
</dbReference>
<evidence type="ECO:0000313" key="5">
    <source>
        <dbReference type="Proteomes" id="UP001064879"/>
    </source>
</evidence>
<evidence type="ECO:0000313" key="4">
    <source>
        <dbReference type="EMBL" id="UVI36063.1"/>
    </source>
</evidence>
<keyword evidence="1 4" id="KW-0489">Methyltransferase</keyword>
<gene>
    <name evidence="4" type="ORF">L1F31_18435</name>
</gene>
<dbReference type="EMBL" id="CP093443">
    <property type="protein sequence ID" value="UVI36063.1"/>
    <property type="molecule type" value="Genomic_DNA"/>
</dbReference>
<keyword evidence="2" id="KW-0808">Transferase</keyword>
<proteinExistence type="predicted"/>
<dbReference type="GO" id="GO:0008168">
    <property type="term" value="F:methyltransferase activity"/>
    <property type="evidence" value="ECO:0007669"/>
    <property type="project" value="UniProtKB-KW"/>
</dbReference>
<protein>
    <submittedName>
        <fullName evidence="4">Class I SAM-dependent methyltransferase</fullName>
    </submittedName>
</protein>